<dbReference type="SUPFAM" id="SSF53474">
    <property type="entry name" value="alpha/beta-Hydrolases"/>
    <property type="match status" value="1"/>
</dbReference>
<name>A0ABU5U0P9_9CYAN</name>
<comment type="caution">
    <text evidence="2">The sequence shown here is derived from an EMBL/GenBank/DDBJ whole genome shotgun (WGS) entry which is preliminary data.</text>
</comment>
<organism evidence="2 3">
    <name type="scientific">Limnoraphis robusta CCNP1315</name>
    <dbReference type="NCBI Taxonomy" id="3110306"/>
    <lineage>
        <taxon>Bacteria</taxon>
        <taxon>Bacillati</taxon>
        <taxon>Cyanobacteriota</taxon>
        <taxon>Cyanophyceae</taxon>
        <taxon>Oscillatoriophycideae</taxon>
        <taxon>Oscillatoriales</taxon>
        <taxon>Sirenicapillariaceae</taxon>
        <taxon>Limnoraphis</taxon>
    </lineage>
</organism>
<dbReference type="EMBL" id="JAYGHT010000082">
    <property type="protein sequence ID" value="MEA5520491.1"/>
    <property type="molecule type" value="Genomic_DNA"/>
</dbReference>
<dbReference type="PANTHER" id="PTHR46438">
    <property type="entry name" value="ALPHA/BETA-HYDROLASES SUPERFAMILY PROTEIN"/>
    <property type="match status" value="1"/>
</dbReference>
<feature type="domain" description="AB hydrolase-1" evidence="1">
    <location>
        <begin position="44"/>
        <end position="291"/>
    </location>
</feature>
<dbReference type="PANTHER" id="PTHR46438:SF2">
    <property type="entry name" value="ALPHA_BETA-HYDROLASES SUPERFAMILY PROTEIN"/>
    <property type="match status" value="1"/>
</dbReference>
<dbReference type="RefSeq" id="WP_323274665.1">
    <property type="nucleotide sequence ID" value="NZ_JAYGHT010000082.1"/>
</dbReference>
<evidence type="ECO:0000313" key="3">
    <source>
        <dbReference type="Proteomes" id="UP001301728"/>
    </source>
</evidence>
<dbReference type="InterPro" id="IPR000073">
    <property type="entry name" value="AB_hydrolase_1"/>
</dbReference>
<dbReference type="Pfam" id="PF00561">
    <property type="entry name" value="Abhydrolase_1"/>
    <property type="match status" value="1"/>
</dbReference>
<dbReference type="GO" id="GO:0016787">
    <property type="term" value="F:hydrolase activity"/>
    <property type="evidence" value="ECO:0007669"/>
    <property type="project" value="UniProtKB-KW"/>
</dbReference>
<gene>
    <name evidence="2" type="ORF">VB854_16200</name>
</gene>
<evidence type="ECO:0000313" key="2">
    <source>
        <dbReference type="EMBL" id="MEA5520491.1"/>
    </source>
</evidence>
<sequence>MELTAKNVQPPYGFQRDWVWRGWRIRYTYIRASHRTTPEEPSTPPMILLHGFGASIGHWRYSLRELSQSHTVYALDLLGFGASQKAIADYDTSLWADLVYDFWATFIGEPAILVGNSVGSLVALVAAAQYPEIAQGVVAISLPDPVAQTEAVPQWMLPIVEAIQNTVASPPVLRTLFYIVRRRSLVRRWARFAYENPDAVSDELVDILATPSTDRGAARAFSLLFKVMGSSRLGPGVKTLLPRVNVPILLLWGKQDRLIPIGFANPSKYLQYNSNIKFVELDRGGHCPQDECPELVHREILDWIASFAEQNTPE</sequence>
<dbReference type="Proteomes" id="UP001301728">
    <property type="component" value="Unassembled WGS sequence"/>
</dbReference>
<dbReference type="PRINTS" id="PR00111">
    <property type="entry name" value="ABHYDROLASE"/>
</dbReference>
<keyword evidence="3" id="KW-1185">Reference proteome</keyword>
<reference evidence="2 3" key="1">
    <citation type="submission" date="2023-12" db="EMBL/GenBank/DDBJ databases">
        <title>Baltic Sea Cyanobacteria.</title>
        <authorList>
            <person name="Delbaje E."/>
            <person name="Fewer D.P."/>
            <person name="Shishido T.K."/>
        </authorList>
    </citation>
    <scope>NUCLEOTIDE SEQUENCE [LARGE SCALE GENOMIC DNA]</scope>
    <source>
        <strain evidence="2 3">CCNP 1315</strain>
    </source>
</reference>
<dbReference type="Gene3D" id="3.40.50.1820">
    <property type="entry name" value="alpha/beta hydrolase"/>
    <property type="match status" value="1"/>
</dbReference>
<protein>
    <submittedName>
        <fullName evidence="2">Alpha/beta fold hydrolase</fullName>
    </submittedName>
</protein>
<accession>A0ABU5U0P9</accession>
<proteinExistence type="predicted"/>
<evidence type="ECO:0000259" key="1">
    <source>
        <dbReference type="Pfam" id="PF00561"/>
    </source>
</evidence>
<keyword evidence="2" id="KW-0378">Hydrolase</keyword>
<dbReference type="InterPro" id="IPR029058">
    <property type="entry name" value="AB_hydrolase_fold"/>
</dbReference>